<dbReference type="Gene3D" id="3.30.110.70">
    <property type="entry name" value="Hypothetical protein apc22750. Chain B"/>
    <property type="match status" value="1"/>
</dbReference>
<dbReference type="Gene3D" id="1.10.287.110">
    <property type="entry name" value="DnaJ domain"/>
    <property type="match status" value="1"/>
</dbReference>
<comment type="subcellular location">
    <subcellularLocation>
        <location evidence="1">Membrane</location>
    </subcellularLocation>
</comment>
<feature type="domain" description="J" evidence="6">
    <location>
        <begin position="211"/>
        <end position="279"/>
    </location>
</feature>
<dbReference type="PROSITE" id="PS00636">
    <property type="entry name" value="DNAJ_1"/>
    <property type="match status" value="1"/>
</dbReference>
<evidence type="ECO:0000256" key="2">
    <source>
        <dbReference type="ARBA" id="ARBA00023136"/>
    </source>
</evidence>
<comment type="caution">
    <text evidence="7">The sequence shown here is derived from an EMBL/GenBank/DDBJ whole genome shotgun (WGS) entry which is preliminary data.</text>
</comment>
<dbReference type="GO" id="GO:0042407">
    <property type="term" value="P:cristae formation"/>
    <property type="evidence" value="ECO:0007669"/>
    <property type="project" value="TreeGrafter"/>
</dbReference>
<keyword evidence="8" id="KW-1185">Reference proteome</keyword>
<dbReference type="SMART" id="SM00271">
    <property type="entry name" value="DnaJ"/>
    <property type="match status" value="1"/>
</dbReference>
<feature type="transmembrane region" description="Helical" evidence="5">
    <location>
        <begin position="606"/>
        <end position="626"/>
    </location>
</feature>
<organism evidence="7 8">
    <name type="scientific">Mortierella polycephala</name>
    <dbReference type="NCBI Taxonomy" id="41804"/>
    <lineage>
        <taxon>Eukaryota</taxon>
        <taxon>Fungi</taxon>
        <taxon>Fungi incertae sedis</taxon>
        <taxon>Mucoromycota</taxon>
        <taxon>Mortierellomycotina</taxon>
        <taxon>Mortierellomycetes</taxon>
        <taxon>Mortierellales</taxon>
        <taxon>Mortierellaceae</taxon>
        <taxon>Mortierella</taxon>
    </lineage>
</organism>
<keyword evidence="5" id="KW-1133">Transmembrane helix</keyword>
<sequence length="768" mass="85081">MSSLRHTLKLRLPQPNLSILLRFSDKKNMSNNNKNTPVRAVDRRFTTTAFTFPGYTIAQNHGVVRGLTVRTPNVGKSVFGAFASLGGGESTTYIEMAEKARETAFVRLLEHAAASGGNAVLGVKFTGQELLEGMTEILAYGTSVTLVPQQQPQHGNQQESKAAAAMADPYEENSMPREPVTGKKSDNSTKTHHSEGSQMNDLESISTTETDYYGVLNISRTASDTDIKDAYRRLSRVLHPDMQNEKSLKASAETKFRLVSRAYEVLNNPQLRAAYDEYGEAGLNTKWEVGHRVKTPQETMDDYARLASERNQLELENLIRSRNDITINIDASRVFGYYQPISPFRTSKPVKKGRVASVLDTLGRTEIMQLYMKNSFETQFGPNTKLILGGSMASQSGTGRANLVGTLRHTFNETVSMELGTSLLEPKASIIKGTYNFDPSTFVAGTAHLRGFHGPTPLVMTFGRRITKGATGYMTYRTGEWAIGSWGPAFEHREEYSSMALGFMSTDVNETYQIELKAGVMQSHLSADRTWPLDESTRIRVGTILSSTAGLSASIGGDRKITEHTKLGLAVEIGLTGGIAFNIKVNRLGQSVTVPIMLSSEFKPRFAFWTAVAPICAIAALDLGYIKPKRRRERAERLKEHRKIHAEFIANQMKEAEEAIHLLRDSTARKTKQEQDKDGLVIIEAVYGNLNAGLVADVTIPIQALVDNSQLIMPGGHSKNHILGFYDPCLGEKKQLRIRYEFQKRMHEAVVADEAHVTLPIRSHMIPS</sequence>
<evidence type="ECO:0000256" key="4">
    <source>
        <dbReference type="SAM" id="MobiDB-lite"/>
    </source>
</evidence>
<dbReference type="PROSITE" id="PS50076">
    <property type="entry name" value="DNAJ_2"/>
    <property type="match status" value="1"/>
</dbReference>
<dbReference type="PANTHER" id="PTHR44157:SF1">
    <property type="entry name" value="DNAJ HOMOLOG SUBFAMILY C MEMBER 11"/>
    <property type="match status" value="1"/>
</dbReference>
<dbReference type="InterPro" id="IPR018253">
    <property type="entry name" value="DnaJ_domain_CS"/>
</dbReference>
<dbReference type="Pfam" id="PF00226">
    <property type="entry name" value="DnaJ"/>
    <property type="match status" value="1"/>
</dbReference>
<dbReference type="Pfam" id="PF22774">
    <property type="entry name" value="DNAJC11_beta-barrel"/>
    <property type="match status" value="1"/>
</dbReference>
<evidence type="ECO:0000256" key="5">
    <source>
        <dbReference type="SAM" id="Phobius"/>
    </source>
</evidence>
<accession>A0A9P6PT17</accession>
<evidence type="ECO:0000313" key="8">
    <source>
        <dbReference type="Proteomes" id="UP000726737"/>
    </source>
</evidence>
<feature type="compositionally biased region" description="Low complexity" evidence="4">
    <location>
        <begin position="149"/>
        <end position="158"/>
    </location>
</feature>
<feature type="compositionally biased region" description="Basic and acidic residues" evidence="4">
    <location>
        <begin position="180"/>
        <end position="195"/>
    </location>
</feature>
<dbReference type="EMBL" id="JAAAJA010000590">
    <property type="protein sequence ID" value="KAG0251486.1"/>
    <property type="molecule type" value="Genomic_DNA"/>
</dbReference>
<dbReference type="GO" id="GO:0016020">
    <property type="term" value="C:membrane"/>
    <property type="evidence" value="ECO:0007669"/>
    <property type="project" value="UniProtKB-SubCell"/>
</dbReference>
<gene>
    <name evidence="7" type="ORF">BG011_007584</name>
</gene>
<keyword evidence="3" id="KW-0143">Chaperone</keyword>
<protein>
    <recommendedName>
        <fullName evidence="6">J domain-containing protein</fullName>
    </recommendedName>
</protein>
<dbReference type="Pfam" id="PF11875">
    <property type="entry name" value="DnaJ-like_C11_C"/>
    <property type="match status" value="1"/>
</dbReference>
<dbReference type="InterPro" id="IPR001623">
    <property type="entry name" value="DnaJ_domain"/>
</dbReference>
<dbReference type="GO" id="GO:0005739">
    <property type="term" value="C:mitochondrion"/>
    <property type="evidence" value="ECO:0007669"/>
    <property type="project" value="GOC"/>
</dbReference>
<dbReference type="InterPro" id="IPR052243">
    <property type="entry name" value="Mito_inner_membrane_organizer"/>
</dbReference>
<dbReference type="Proteomes" id="UP000726737">
    <property type="component" value="Unassembled WGS sequence"/>
</dbReference>
<dbReference type="OrthoDB" id="10250354at2759"/>
<reference evidence="7" key="1">
    <citation type="journal article" date="2020" name="Fungal Divers.">
        <title>Resolving the Mortierellaceae phylogeny through synthesis of multi-gene phylogenetics and phylogenomics.</title>
        <authorList>
            <person name="Vandepol N."/>
            <person name="Liber J."/>
            <person name="Desiro A."/>
            <person name="Na H."/>
            <person name="Kennedy M."/>
            <person name="Barry K."/>
            <person name="Grigoriev I.V."/>
            <person name="Miller A.N."/>
            <person name="O'Donnell K."/>
            <person name="Stajich J.E."/>
            <person name="Bonito G."/>
        </authorList>
    </citation>
    <scope>NUCLEOTIDE SEQUENCE</scope>
    <source>
        <strain evidence="7">KOD948</strain>
    </source>
</reference>
<dbReference type="Pfam" id="PF01906">
    <property type="entry name" value="YbjQ_1"/>
    <property type="match status" value="1"/>
</dbReference>
<dbReference type="SUPFAM" id="SSF117782">
    <property type="entry name" value="YbjQ-like"/>
    <property type="match status" value="1"/>
</dbReference>
<feature type="compositionally biased region" description="Polar residues" evidence="4">
    <location>
        <begin position="196"/>
        <end position="205"/>
    </location>
</feature>
<dbReference type="HAMAP" id="MF_00338">
    <property type="entry name" value="UPF0145"/>
    <property type="match status" value="1"/>
</dbReference>
<dbReference type="PANTHER" id="PTHR44157">
    <property type="entry name" value="DNAJ HOMOLOG SUBFAMILY C MEMBER 11"/>
    <property type="match status" value="1"/>
</dbReference>
<evidence type="ECO:0000256" key="3">
    <source>
        <dbReference type="ARBA" id="ARBA00023186"/>
    </source>
</evidence>
<proteinExistence type="inferred from homology"/>
<dbReference type="InterPro" id="IPR035439">
    <property type="entry name" value="UPF0145_dom_sf"/>
</dbReference>
<dbReference type="SUPFAM" id="SSF46565">
    <property type="entry name" value="Chaperone J-domain"/>
    <property type="match status" value="1"/>
</dbReference>
<evidence type="ECO:0000313" key="7">
    <source>
        <dbReference type="EMBL" id="KAG0251486.1"/>
    </source>
</evidence>
<dbReference type="PRINTS" id="PR00625">
    <property type="entry name" value="JDOMAIN"/>
</dbReference>
<dbReference type="InterPro" id="IPR002765">
    <property type="entry name" value="UPF0145_YbjQ-like"/>
</dbReference>
<dbReference type="InterPro" id="IPR024586">
    <property type="entry name" value="DnaJ-like_C11_C"/>
</dbReference>
<dbReference type="CDD" id="cd06257">
    <property type="entry name" value="DnaJ"/>
    <property type="match status" value="1"/>
</dbReference>
<name>A0A9P6PT17_9FUNG</name>
<keyword evidence="2 5" id="KW-0472">Membrane</keyword>
<evidence type="ECO:0000259" key="6">
    <source>
        <dbReference type="PROSITE" id="PS50076"/>
    </source>
</evidence>
<dbReference type="InterPro" id="IPR055225">
    <property type="entry name" value="DNAJC11-like_beta-barrel"/>
</dbReference>
<evidence type="ECO:0000256" key="1">
    <source>
        <dbReference type="ARBA" id="ARBA00004370"/>
    </source>
</evidence>
<dbReference type="AlphaFoldDB" id="A0A9P6PT17"/>
<feature type="region of interest" description="Disordered" evidence="4">
    <location>
        <begin position="149"/>
        <end position="205"/>
    </location>
</feature>
<keyword evidence="5" id="KW-0812">Transmembrane</keyword>
<dbReference type="InterPro" id="IPR036869">
    <property type="entry name" value="J_dom_sf"/>
</dbReference>